<dbReference type="Pfam" id="PF06808">
    <property type="entry name" value="DctM"/>
    <property type="match status" value="1"/>
</dbReference>
<feature type="transmembrane region" description="Helical" evidence="2">
    <location>
        <begin position="347"/>
        <end position="369"/>
    </location>
</feature>
<keyword evidence="2" id="KW-0812">Transmembrane</keyword>
<dbReference type="InterPro" id="IPR010656">
    <property type="entry name" value="DctM"/>
</dbReference>
<feature type="transmembrane region" description="Helical" evidence="2">
    <location>
        <begin position="639"/>
        <end position="662"/>
    </location>
</feature>
<dbReference type="EMBL" id="JBHSFP010000003">
    <property type="protein sequence ID" value="MFC4530543.1"/>
    <property type="molecule type" value="Genomic_DNA"/>
</dbReference>
<dbReference type="RefSeq" id="WP_380838426.1">
    <property type="nucleotide sequence ID" value="NZ_JBHSFP010000003.1"/>
</dbReference>
<feature type="transmembrane region" description="Helical" evidence="2">
    <location>
        <begin position="688"/>
        <end position="705"/>
    </location>
</feature>
<dbReference type="PANTHER" id="PTHR43849">
    <property type="entry name" value="BLL3936 PROTEIN"/>
    <property type="match status" value="1"/>
</dbReference>
<feature type="compositionally biased region" description="Basic and acidic residues" evidence="1">
    <location>
        <begin position="107"/>
        <end position="146"/>
    </location>
</feature>
<evidence type="ECO:0000256" key="1">
    <source>
        <dbReference type="SAM" id="MobiDB-lite"/>
    </source>
</evidence>
<reference evidence="5" key="1">
    <citation type="journal article" date="2019" name="Int. J. Syst. Evol. Microbiol.">
        <title>The Global Catalogue of Microorganisms (GCM) 10K type strain sequencing project: providing services to taxonomists for standard genome sequencing and annotation.</title>
        <authorList>
            <consortium name="The Broad Institute Genomics Platform"/>
            <consortium name="The Broad Institute Genome Sequencing Center for Infectious Disease"/>
            <person name="Wu L."/>
            <person name="Ma J."/>
        </authorList>
    </citation>
    <scope>NUCLEOTIDE SEQUENCE [LARGE SCALE GENOMIC DNA]</scope>
    <source>
        <strain evidence="5">CGMCC 4.7132</strain>
    </source>
</reference>
<dbReference type="PANTHER" id="PTHR43849:SF2">
    <property type="entry name" value="BLL3936 PROTEIN"/>
    <property type="match status" value="1"/>
</dbReference>
<keyword evidence="2" id="KW-0472">Membrane</keyword>
<evidence type="ECO:0000256" key="2">
    <source>
        <dbReference type="SAM" id="Phobius"/>
    </source>
</evidence>
<evidence type="ECO:0000313" key="4">
    <source>
        <dbReference type="EMBL" id="MFC4530543.1"/>
    </source>
</evidence>
<gene>
    <name evidence="4" type="ORF">ACFO60_07190</name>
</gene>
<proteinExistence type="predicted"/>
<protein>
    <submittedName>
        <fullName evidence="4">TRAP transporter permease</fullName>
    </submittedName>
</protein>
<evidence type="ECO:0000313" key="5">
    <source>
        <dbReference type="Proteomes" id="UP001596004"/>
    </source>
</evidence>
<feature type="transmembrane region" description="Helical" evidence="2">
    <location>
        <begin position="486"/>
        <end position="509"/>
    </location>
</feature>
<keyword evidence="2" id="KW-1133">Transmembrane helix</keyword>
<feature type="transmembrane region" description="Helical" evidence="2">
    <location>
        <begin position="208"/>
        <end position="225"/>
    </location>
</feature>
<dbReference type="Proteomes" id="UP001596004">
    <property type="component" value="Unassembled WGS sequence"/>
</dbReference>
<dbReference type="NCBIfam" id="TIGR02123">
    <property type="entry name" value="TRAP_fused"/>
    <property type="match status" value="1"/>
</dbReference>
<name>A0ABV9CCS5_9ACTN</name>
<feature type="transmembrane region" description="Helical" evidence="2">
    <location>
        <begin position="264"/>
        <end position="288"/>
    </location>
</feature>
<feature type="region of interest" description="Disordered" evidence="1">
    <location>
        <begin position="1"/>
        <end position="38"/>
    </location>
</feature>
<feature type="transmembrane region" description="Helical" evidence="2">
    <location>
        <begin position="521"/>
        <end position="541"/>
    </location>
</feature>
<feature type="transmembrane region" description="Helical" evidence="2">
    <location>
        <begin position="547"/>
        <end position="574"/>
    </location>
</feature>
<feature type="transmembrane region" description="Helical" evidence="2">
    <location>
        <begin position="73"/>
        <end position="95"/>
    </location>
</feature>
<feature type="transmembrane region" description="Helical" evidence="2">
    <location>
        <begin position="422"/>
        <end position="442"/>
    </location>
</feature>
<feature type="transmembrane region" description="Helical" evidence="2">
    <location>
        <begin position="381"/>
        <end position="402"/>
    </location>
</feature>
<keyword evidence="5" id="KW-1185">Reference proteome</keyword>
<comment type="caution">
    <text evidence="4">The sequence shown here is derived from an EMBL/GenBank/DDBJ whole genome shotgun (WGS) entry which is preliminary data.</text>
</comment>
<feature type="transmembrane region" description="Helical" evidence="2">
    <location>
        <begin position="610"/>
        <end position="632"/>
    </location>
</feature>
<feature type="transmembrane region" description="Helical" evidence="2">
    <location>
        <begin position="46"/>
        <end position="67"/>
    </location>
</feature>
<evidence type="ECO:0000259" key="3">
    <source>
        <dbReference type="Pfam" id="PF06808"/>
    </source>
</evidence>
<feature type="region of interest" description="Disordered" evidence="1">
    <location>
        <begin position="100"/>
        <end position="146"/>
    </location>
</feature>
<accession>A0ABV9CCS5</accession>
<feature type="domain" description="TRAP C4-dicarboxylate transport system permease DctM subunit" evidence="3">
    <location>
        <begin position="197"/>
        <end position="622"/>
    </location>
</feature>
<dbReference type="InterPro" id="IPR011853">
    <property type="entry name" value="TRAP_DctM-Dct_fused"/>
</dbReference>
<organism evidence="4 5">
    <name type="scientific">Sphaerisporangium dianthi</name>
    <dbReference type="NCBI Taxonomy" id="1436120"/>
    <lineage>
        <taxon>Bacteria</taxon>
        <taxon>Bacillati</taxon>
        <taxon>Actinomycetota</taxon>
        <taxon>Actinomycetes</taxon>
        <taxon>Streptosporangiales</taxon>
        <taxon>Streptosporangiaceae</taxon>
        <taxon>Sphaerisporangium</taxon>
    </lineage>
</organism>
<sequence>MAVPTTAHGTASPASGDDGQDVSPADTGRPAAEFDAERPARDLTGVPARVVGAVALCVSLYALYVVFDPMPVLPYRMSFLAVVLALTFLVYRPGLRLPGRPRRPRRAREAGATRETRNAEEIGDPREIADGRRAGGARGVREVREEAAGPDRPGVADWVLAGVSVVVCAYPLLDFDAFIRRTFDPSALDLVMAAGCTLLVLEATRRTVGAILPAICLAFAAYAYYGGYLPVDWVAGHRGYNIDRILVQLYMGTEGLFGVPLDVAATYIVLFTIYGAVLEHSGAGRFFLDISFAAFRRSAAAPGRTVTLAGFLLGTVSGSGTATTVSLGAVAWPILRRAGYAPAQGGGVLAAAGIGAILSPPTLGAAAFIIAEYLKVSYLQVLIYAIVPTLLYYLGIILAIEIDARRFGARPVEEAGPPAWRLLARFGYHFSSLVVIVVCMAWGVSPFRAVVYATLLAFALSFLDPAHRLGPRRAAKALSAGTLGVLPVAATTAAAGVIVAVVTLTGLGLKSSRIIVDLSGGGLVLTAVVSALAVLLLGLAVPVTASFIIAAVVIGPALQMLGVPPAAAYMFIFYYAVLSEVTPPTALAAVAASAVTGGNAFATMMTTWKYTLPAFLVPMAVVLSPAGRALLWQAPPPQVLAALAVSAVAVAALAAATGGWMLRRAGWPERLLCGAAALVLLRLEPRSVAIGLAVLGVAFLTHVVLRRPGRDRPAGPTPTQEAS</sequence>